<dbReference type="InterPro" id="IPR000836">
    <property type="entry name" value="PRTase_dom"/>
</dbReference>
<dbReference type="InterPro" id="IPR029057">
    <property type="entry name" value="PRTase-like"/>
</dbReference>
<evidence type="ECO:0000313" key="4">
    <source>
        <dbReference type="EMBL" id="SEG76831.1"/>
    </source>
</evidence>
<evidence type="ECO:0000313" key="5">
    <source>
        <dbReference type="Proteomes" id="UP000236723"/>
    </source>
</evidence>
<dbReference type="GO" id="GO:0019856">
    <property type="term" value="P:pyrimidine nucleobase biosynthetic process"/>
    <property type="evidence" value="ECO:0007669"/>
    <property type="project" value="TreeGrafter"/>
</dbReference>
<keyword evidence="4" id="KW-0328">Glycosyltransferase</keyword>
<keyword evidence="4" id="KW-0808">Transferase</keyword>
<feature type="domain" description="Phosphoribosyltransferase" evidence="3">
    <location>
        <begin position="53"/>
        <end position="147"/>
    </location>
</feature>
<gene>
    <name evidence="4" type="ORF">SAMN04489712_111212</name>
</gene>
<keyword evidence="2" id="KW-0665">Pyrimidine biosynthesis</keyword>
<dbReference type="SUPFAM" id="SSF53271">
    <property type="entry name" value="PRTase-like"/>
    <property type="match status" value="1"/>
</dbReference>
<keyword evidence="5" id="KW-1185">Reference proteome</keyword>
<comment type="pathway">
    <text evidence="1">Pyrimidine metabolism; UMP biosynthesis via de novo pathway.</text>
</comment>
<sequence>MEDTLRSMVGVRRGHFRLESGHHGDLWLDLDSLFHRPVRLRPMVESLARRIAGHGADMVCGPLSGGAFVAQMVALELDIEFCHTERTEAPQGDGLYSARYRLPRGVSVRGRRVAVVDDVINAGSAVRSTLTALRTGQADPVAIGALLTLGTPASALAADQGIALEAVGRLDNTLWEPQDCPLCAAGEALQDLVVHDSDAG</sequence>
<evidence type="ECO:0000259" key="3">
    <source>
        <dbReference type="Pfam" id="PF00156"/>
    </source>
</evidence>
<reference evidence="5" key="1">
    <citation type="submission" date="2016-10" db="EMBL/GenBank/DDBJ databases">
        <authorList>
            <person name="Varghese N."/>
            <person name="Submissions S."/>
        </authorList>
    </citation>
    <scope>NUCLEOTIDE SEQUENCE [LARGE SCALE GENOMIC DNA]</scope>
    <source>
        <strain evidence="5">DSM 43163</strain>
    </source>
</reference>
<dbReference type="GO" id="GO:0006222">
    <property type="term" value="P:UMP biosynthetic process"/>
    <property type="evidence" value="ECO:0007669"/>
    <property type="project" value="TreeGrafter"/>
</dbReference>
<dbReference type="RefSeq" id="WP_200827420.1">
    <property type="nucleotide sequence ID" value="NZ_FNVO01000011.1"/>
</dbReference>
<evidence type="ECO:0000256" key="1">
    <source>
        <dbReference type="ARBA" id="ARBA00004725"/>
    </source>
</evidence>
<accession>A0A1H6CUT9</accession>
<dbReference type="PANTHER" id="PTHR19278:SF9">
    <property type="entry name" value="URIDINE 5'-MONOPHOSPHATE SYNTHASE"/>
    <property type="match status" value="1"/>
</dbReference>
<dbReference type="Gene3D" id="3.40.50.2020">
    <property type="match status" value="1"/>
</dbReference>
<dbReference type="PANTHER" id="PTHR19278">
    <property type="entry name" value="OROTATE PHOSPHORIBOSYLTRANSFERASE"/>
    <property type="match status" value="1"/>
</dbReference>
<dbReference type="Proteomes" id="UP000236723">
    <property type="component" value="Unassembled WGS sequence"/>
</dbReference>
<evidence type="ECO:0000256" key="2">
    <source>
        <dbReference type="ARBA" id="ARBA00022975"/>
    </source>
</evidence>
<dbReference type="GO" id="GO:0004588">
    <property type="term" value="F:orotate phosphoribosyltransferase activity"/>
    <property type="evidence" value="ECO:0007669"/>
    <property type="project" value="TreeGrafter"/>
</dbReference>
<proteinExistence type="predicted"/>
<dbReference type="CDD" id="cd06223">
    <property type="entry name" value="PRTases_typeI"/>
    <property type="match status" value="1"/>
</dbReference>
<organism evidence="4 5">
    <name type="scientific">Thermomonospora echinospora</name>
    <dbReference type="NCBI Taxonomy" id="1992"/>
    <lineage>
        <taxon>Bacteria</taxon>
        <taxon>Bacillati</taxon>
        <taxon>Actinomycetota</taxon>
        <taxon>Actinomycetes</taxon>
        <taxon>Streptosporangiales</taxon>
        <taxon>Thermomonosporaceae</taxon>
        <taxon>Thermomonospora</taxon>
    </lineage>
</organism>
<dbReference type="EMBL" id="FNVO01000011">
    <property type="protein sequence ID" value="SEG76831.1"/>
    <property type="molecule type" value="Genomic_DNA"/>
</dbReference>
<dbReference type="Pfam" id="PF00156">
    <property type="entry name" value="Pribosyltran"/>
    <property type="match status" value="1"/>
</dbReference>
<dbReference type="AlphaFoldDB" id="A0A1H6CUT9"/>
<name>A0A1H6CUT9_9ACTN</name>
<protein>
    <submittedName>
        <fullName evidence="4">Orotate phosphoribosyltransferase</fullName>
    </submittedName>
</protein>